<dbReference type="PANTHER" id="PTHR35450:SF2">
    <property type="entry name" value="REVERSE TRANSCRIPTASE DOMAIN-CONTAINING PROTEIN"/>
    <property type="match status" value="1"/>
</dbReference>
<sequence length="220" mass="24973">MNSNRSKGLGEDNTYKFLGVLENTKHEDKLALESAARAYLQRLSIIRSSPLSDHLKVMASSQYALSVLSYLMWTQTWPLADLQQLDREARKVIMESGGNHPQGSTAVLYLSRRNGGRGMRYENIKIKAAVKLYSDPSMAAVRSFEEKMAQSGHLSFVTDPMKYAQEQGLQRHLVYPEPVIIEDGVEVRRAKVKTLAKTQQQEVRANIEDAKWQGFRLNRT</sequence>
<organism evidence="1 2">
    <name type="scientific">Actinia tenebrosa</name>
    <name type="common">Australian red waratah sea anemone</name>
    <dbReference type="NCBI Taxonomy" id="6105"/>
    <lineage>
        <taxon>Eukaryota</taxon>
        <taxon>Metazoa</taxon>
        <taxon>Cnidaria</taxon>
        <taxon>Anthozoa</taxon>
        <taxon>Hexacorallia</taxon>
        <taxon>Actiniaria</taxon>
        <taxon>Actiniidae</taxon>
        <taxon>Actinia</taxon>
    </lineage>
</organism>
<dbReference type="Proteomes" id="UP000515163">
    <property type="component" value="Unplaced"/>
</dbReference>
<proteinExistence type="predicted"/>
<dbReference type="GeneID" id="116289787"/>
<keyword evidence="1" id="KW-1185">Reference proteome</keyword>
<dbReference type="RefSeq" id="XP_031552587.1">
    <property type="nucleotide sequence ID" value="XM_031696727.1"/>
</dbReference>
<evidence type="ECO:0000313" key="1">
    <source>
        <dbReference type="Proteomes" id="UP000515163"/>
    </source>
</evidence>
<evidence type="ECO:0000313" key="2">
    <source>
        <dbReference type="RefSeq" id="XP_031552587.1"/>
    </source>
</evidence>
<dbReference type="AlphaFoldDB" id="A0A6P8HIU5"/>
<name>A0A6P8HIU5_ACTTE</name>
<protein>
    <submittedName>
        <fullName evidence="2">Uncharacterized protein LOC116289787</fullName>
    </submittedName>
</protein>
<gene>
    <name evidence="2" type="primary">LOC116289787</name>
</gene>
<dbReference type="PANTHER" id="PTHR35450">
    <property type="entry name" value="REVERSE TRANSCRIPTASE DOMAIN-CONTAINING PROTEIN"/>
    <property type="match status" value="1"/>
</dbReference>
<dbReference type="InParanoid" id="A0A6P8HIU5"/>
<dbReference type="KEGG" id="aten:116289787"/>
<accession>A0A6P8HIU5</accession>
<reference evidence="2" key="1">
    <citation type="submission" date="2025-08" db="UniProtKB">
        <authorList>
            <consortium name="RefSeq"/>
        </authorList>
    </citation>
    <scope>IDENTIFICATION</scope>
    <source>
        <tissue evidence="2">Tentacle</tissue>
    </source>
</reference>
<dbReference type="OrthoDB" id="2194416at2759"/>